<evidence type="ECO:0008006" key="3">
    <source>
        <dbReference type="Google" id="ProtNLM"/>
    </source>
</evidence>
<evidence type="ECO:0000313" key="2">
    <source>
        <dbReference type="Proteomes" id="UP000176723"/>
    </source>
</evidence>
<organism evidence="1 2">
    <name type="scientific">Candidatus Chisholmbacteria bacterium RIFCSPLOWO2_01_FULL_49_14</name>
    <dbReference type="NCBI Taxonomy" id="1797593"/>
    <lineage>
        <taxon>Bacteria</taxon>
        <taxon>Candidatus Chisholmiibacteriota</taxon>
    </lineage>
</organism>
<sequence>MNDQETRIAELKKIVAAFRKDRGWIGESPKDIALSLVLEAAELLEHFQWKSGEEVKNEARLYGPICDELSDVLWWVLVMAEALDIDVSRAFELKTTKNNEKYPADAFKGLSNEERQRVYYRIKAKYRGGHPLAEDGEE</sequence>
<dbReference type="AlphaFoldDB" id="A0A1G1W177"/>
<protein>
    <recommendedName>
        <fullName evidence="3">Nucleotide pyrophosphohydrolase</fullName>
    </recommendedName>
</protein>
<accession>A0A1G1W177</accession>
<dbReference type="Pfam" id="PF12643">
    <property type="entry name" value="MazG-like"/>
    <property type="match status" value="1"/>
</dbReference>
<dbReference type="GO" id="GO:0047429">
    <property type="term" value="F:nucleoside triphosphate diphosphatase activity"/>
    <property type="evidence" value="ECO:0007669"/>
    <property type="project" value="InterPro"/>
</dbReference>
<dbReference type="PANTHER" id="PTHR46523">
    <property type="entry name" value="DCTP PYROPHOSPHATASE 1"/>
    <property type="match status" value="1"/>
</dbReference>
<dbReference type="GO" id="GO:0009143">
    <property type="term" value="P:nucleoside triphosphate catabolic process"/>
    <property type="evidence" value="ECO:0007669"/>
    <property type="project" value="InterPro"/>
</dbReference>
<gene>
    <name evidence="1" type="ORF">A3A65_03575</name>
</gene>
<proteinExistence type="predicted"/>
<dbReference type="InterPro" id="IPR052555">
    <property type="entry name" value="dCTP_Pyrophosphatase"/>
</dbReference>
<dbReference type="Proteomes" id="UP000176723">
    <property type="component" value="Unassembled WGS sequence"/>
</dbReference>
<evidence type="ECO:0000313" key="1">
    <source>
        <dbReference type="EMBL" id="OGY21137.1"/>
    </source>
</evidence>
<dbReference type="STRING" id="1797593.A3A65_03575"/>
<dbReference type="SUPFAM" id="SSF101386">
    <property type="entry name" value="all-alpha NTP pyrophosphatases"/>
    <property type="match status" value="1"/>
</dbReference>
<reference evidence="1 2" key="1">
    <citation type="journal article" date="2016" name="Nat. Commun.">
        <title>Thousands of microbial genomes shed light on interconnected biogeochemical processes in an aquifer system.</title>
        <authorList>
            <person name="Anantharaman K."/>
            <person name="Brown C.T."/>
            <person name="Hug L.A."/>
            <person name="Sharon I."/>
            <person name="Castelle C.J."/>
            <person name="Probst A.J."/>
            <person name="Thomas B.C."/>
            <person name="Singh A."/>
            <person name="Wilkins M.J."/>
            <person name="Karaoz U."/>
            <person name="Brodie E.L."/>
            <person name="Williams K.H."/>
            <person name="Hubbard S.S."/>
            <person name="Banfield J.F."/>
        </authorList>
    </citation>
    <scope>NUCLEOTIDE SEQUENCE [LARGE SCALE GENOMIC DNA]</scope>
</reference>
<comment type="caution">
    <text evidence="1">The sequence shown here is derived from an EMBL/GenBank/DDBJ whole genome shotgun (WGS) entry which is preliminary data.</text>
</comment>
<dbReference type="PANTHER" id="PTHR46523:SF1">
    <property type="entry name" value="DCTP PYROPHOSPHATASE 1"/>
    <property type="match status" value="1"/>
</dbReference>
<name>A0A1G1W177_9BACT</name>
<dbReference type="InterPro" id="IPR025984">
    <property type="entry name" value="DCTPP"/>
</dbReference>
<dbReference type="EMBL" id="MHCL01000016">
    <property type="protein sequence ID" value="OGY21137.1"/>
    <property type="molecule type" value="Genomic_DNA"/>
</dbReference>
<dbReference type="Gene3D" id="1.10.287.1080">
    <property type="entry name" value="MazG-like"/>
    <property type="match status" value="1"/>
</dbReference>